<organism evidence="2 3">
    <name type="scientific">Aquilegia coerulea</name>
    <name type="common">Rocky mountain columbine</name>
    <dbReference type="NCBI Taxonomy" id="218851"/>
    <lineage>
        <taxon>Eukaryota</taxon>
        <taxon>Viridiplantae</taxon>
        <taxon>Streptophyta</taxon>
        <taxon>Embryophyta</taxon>
        <taxon>Tracheophyta</taxon>
        <taxon>Spermatophyta</taxon>
        <taxon>Magnoliopsida</taxon>
        <taxon>Ranunculales</taxon>
        <taxon>Ranunculaceae</taxon>
        <taxon>Thalictroideae</taxon>
        <taxon>Aquilegia</taxon>
    </lineage>
</organism>
<accession>A0A2G5F1V1</accession>
<sequence length="194" mass="21841">MKKKGVLNEPVSKPEEPILEKKSEKNKQQEEPISEKKSGKKKRFTEIDEIFASFKKRKNPQEEIKKKKEDTATVSNPVKGWNMKEDKVSKPKVGLNPVKGWNMKEDTVVSSNPVKGRNVKEGTAASSNPVKEWNIREDKVSKPKKKSKVNEQGTYKPRKKTGDGLVVYTEEELGIGKSEAGGTPLCPFDCDCCY</sequence>
<gene>
    <name evidence="2" type="ORF">AQUCO_00200100v1</name>
</gene>
<protein>
    <recommendedName>
        <fullName evidence="4">DUF1764 domain-containing protein</fullName>
    </recommendedName>
</protein>
<proteinExistence type="predicted"/>
<evidence type="ECO:0008006" key="4">
    <source>
        <dbReference type="Google" id="ProtNLM"/>
    </source>
</evidence>
<feature type="region of interest" description="Disordered" evidence="1">
    <location>
        <begin position="1"/>
        <end position="42"/>
    </location>
</feature>
<evidence type="ECO:0000313" key="2">
    <source>
        <dbReference type="EMBL" id="PIA61867.1"/>
    </source>
</evidence>
<dbReference type="PANTHER" id="PTHR34066:SF1">
    <property type="entry name" value="DUF1764 FAMILY PROTEIN"/>
    <property type="match status" value="1"/>
</dbReference>
<dbReference type="OrthoDB" id="20835at2759"/>
<feature type="compositionally biased region" description="Basic and acidic residues" evidence="1">
    <location>
        <begin position="59"/>
        <end position="71"/>
    </location>
</feature>
<dbReference type="Pfam" id="PF08576">
    <property type="entry name" value="DUF1764"/>
    <property type="match status" value="1"/>
</dbReference>
<evidence type="ECO:0000313" key="3">
    <source>
        <dbReference type="Proteomes" id="UP000230069"/>
    </source>
</evidence>
<dbReference type="InParanoid" id="A0A2G5F1V1"/>
<feature type="region of interest" description="Disordered" evidence="1">
    <location>
        <begin position="55"/>
        <end position="161"/>
    </location>
</feature>
<evidence type="ECO:0000256" key="1">
    <source>
        <dbReference type="SAM" id="MobiDB-lite"/>
    </source>
</evidence>
<feature type="compositionally biased region" description="Basic and acidic residues" evidence="1">
    <location>
        <begin position="12"/>
        <end position="37"/>
    </location>
</feature>
<dbReference type="InterPro" id="IPR013885">
    <property type="entry name" value="DUF1764_euk"/>
</dbReference>
<keyword evidence="3" id="KW-1185">Reference proteome</keyword>
<reference evidence="2 3" key="1">
    <citation type="submission" date="2017-09" db="EMBL/GenBank/DDBJ databases">
        <title>WGS assembly of Aquilegia coerulea Goldsmith.</title>
        <authorList>
            <person name="Hodges S."/>
            <person name="Kramer E."/>
            <person name="Nordborg M."/>
            <person name="Tomkins J."/>
            <person name="Borevitz J."/>
            <person name="Derieg N."/>
            <person name="Yan J."/>
            <person name="Mihaltcheva S."/>
            <person name="Hayes R.D."/>
            <person name="Rokhsar D."/>
        </authorList>
    </citation>
    <scope>NUCLEOTIDE SEQUENCE [LARGE SCALE GENOMIC DNA]</scope>
    <source>
        <strain evidence="3">cv. Goldsmith</strain>
    </source>
</reference>
<dbReference type="AlphaFoldDB" id="A0A2G5F1V1"/>
<dbReference type="EMBL" id="KZ305019">
    <property type="protein sequence ID" value="PIA61867.1"/>
    <property type="molecule type" value="Genomic_DNA"/>
</dbReference>
<dbReference type="PANTHER" id="PTHR34066">
    <property type="entry name" value="GROWTH FACTOR 2"/>
    <property type="match status" value="1"/>
</dbReference>
<name>A0A2G5F1V1_AQUCA</name>
<dbReference type="Proteomes" id="UP000230069">
    <property type="component" value="Unassembled WGS sequence"/>
</dbReference>